<name>A0A3A1Y5N0_9GAMM</name>
<dbReference type="PANTHER" id="PTHR42745">
    <property type="match status" value="1"/>
</dbReference>
<dbReference type="OrthoDB" id="9762536at2"/>
<dbReference type="CDD" id="cd04604">
    <property type="entry name" value="CBS_pair_SIS_assoc"/>
    <property type="match status" value="1"/>
</dbReference>
<dbReference type="EC" id="5.3.1.13" evidence="4"/>
<evidence type="ECO:0000313" key="10">
    <source>
        <dbReference type="EMBL" id="RIY31497.1"/>
    </source>
</evidence>
<keyword evidence="5" id="KW-0479">Metal-binding</keyword>
<dbReference type="InterPro" id="IPR004800">
    <property type="entry name" value="KdsD/KpsF-type"/>
</dbReference>
<keyword evidence="3 7" id="KW-0129">CBS domain</keyword>
<dbReference type="PROSITE" id="PS51464">
    <property type="entry name" value="SIS"/>
    <property type="match status" value="1"/>
</dbReference>
<feature type="site" description="Catalytically relevant" evidence="6">
    <location>
        <position position="105"/>
    </location>
</feature>
<accession>A0A3A1Y5N0</accession>
<dbReference type="InterPro" id="IPR046348">
    <property type="entry name" value="SIS_dom_sf"/>
</dbReference>
<feature type="site" description="Catalytically relevant" evidence="6">
    <location>
        <position position="187"/>
    </location>
</feature>
<keyword evidence="2" id="KW-0677">Repeat</keyword>
<feature type="site" description="Catalytically relevant" evidence="6">
    <location>
        <position position="53"/>
    </location>
</feature>
<evidence type="ECO:0000259" key="8">
    <source>
        <dbReference type="PROSITE" id="PS51371"/>
    </source>
</evidence>
<dbReference type="InterPro" id="IPR035474">
    <property type="entry name" value="SIS_Kpsf"/>
</dbReference>
<dbReference type="Pfam" id="PF01380">
    <property type="entry name" value="SIS"/>
    <property type="match status" value="1"/>
</dbReference>
<organism evidence="10 11">
    <name type="scientific">Psittacicella hinzii</name>
    <dbReference type="NCBI Taxonomy" id="2028575"/>
    <lineage>
        <taxon>Bacteria</taxon>
        <taxon>Pseudomonadati</taxon>
        <taxon>Pseudomonadota</taxon>
        <taxon>Gammaproteobacteria</taxon>
        <taxon>Pasteurellales</taxon>
        <taxon>Psittacicellaceae</taxon>
        <taxon>Psittacicella</taxon>
    </lineage>
</organism>
<dbReference type="InterPro" id="IPR000644">
    <property type="entry name" value="CBS_dom"/>
</dbReference>
<protein>
    <recommendedName>
        <fullName evidence="4">Arabinose 5-phosphate isomerase</fullName>
        <shortName evidence="4">API</shortName>
        <ecNumber evidence="4">5.3.1.13</ecNumber>
    </recommendedName>
</protein>
<evidence type="ECO:0000256" key="6">
    <source>
        <dbReference type="PIRSR" id="PIRSR004692-3"/>
    </source>
</evidence>
<evidence type="ECO:0000259" key="9">
    <source>
        <dbReference type="PROSITE" id="PS51464"/>
    </source>
</evidence>
<dbReference type="InterPro" id="IPR050986">
    <property type="entry name" value="GutQ/KpsF_isomerases"/>
</dbReference>
<dbReference type="InterPro" id="IPR001347">
    <property type="entry name" value="SIS_dom"/>
</dbReference>
<dbReference type="EMBL" id="NRHC01000090">
    <property type="protein sequence ID" value="RIY31497.1"/>
    <property type="molecule type" value="Genomic_DNA"/>
</dbReference>
<dbReference type="GO" id="GO:0019146">
    <property type="term" value="F:arabinose-5-phosphate isomerase activity"/>
    <property type="evidence" value="ECO:0007669"/>
    <property type="project" value="UniProtKB-EC"/>
</dbReference>
<feature type="domain" description="SIS" evidence="9">
    <location>
        <begin position="35"/>
        <end position="178"/>
    </location>
</feature>
<evidence type="ECO:0000256" key="7">
    <source>
        <dbReference type="PROSITE-ProRule" id="PRU00703"/>
    </source>
</evidence>
<evidence type="ECO:0000256" key="5">
    <source>
        <dbReference type="PIRSR" id="PIRSR004692-2"/>
    </source>
</evidence>
<dbReference type="NCBIfam" id="TIGR00393">
    <property type="entry name" value="kpsF"/>
    <property type="match status" value="1"/>
</dbReference>
<sequence length="327" mass="35581">MNNTYIESAIRTLNIELEQIKNLEKTIKSSEFSKACDLINECKGKLICMGIGKSGHIAKKIAASFASTGTSAFFVHPCEAGHGDAGMIEKGDVVLYVSNSGEAYEFNSLLPYLESKEVKVIGITNNPRSTLAKYSEVYLTLNVNKEACPLNLAPTASSTNTLVLGDCLVVSLIDKKQLSAGQFASSHPFGVLGKRLLVTNENLLKSGNDLPLVLKEQMISECLVEMSKKNLGCVIVVDNLDPDNCKCLGIFTDGDLRRAITNHFDIYTTPMSEVMTSNFTSGKLDDLAYHTLQLMEKKRITVLPITDEQGKLLGVVNYLALLNSGIS</sequence>
<comment type="caution">
    <text evidence="10">The sequence shown here is derived from an EMBL/GenBank/DDBJ whole genome shotgun (WGS) entry which is preliminary data.</text>
</comment>
<gene>
    <name evidence="10" type="ORF">CKF54_06590</name>
</gene>
<dbReference type="RefSeq" id="WP_119525569.1">
    <property type="nucleotide sequence ID" value="NZ_NRHC01000090.1"/>
</dbReference>
<evidence type="ECO:0000256" key="4">
    <source>
        <dbReference type="PIRNR" id="PIRNR004692"/>
    </source>
</evidence>
<evidence type="ECO:0000256" key="1">
    <source>
        <dbReference type="ARBA" id="ARBA00008165"/>
    </source>
</evidence>
<dbReference type="Gene3D" id="3.40.50.10490">
    <property type="entry name" value="Glucose-6-phosphate isomerase like protein, domain 1"/>
    <property type="match status" value="1"/>
</dbReference>
<dbReference type="GO" id="GO:0097367">
    <property type="term" value="F:carbohydrate derivative binding"/>
    <property type="evidence" value="ECO:0007669"/>
    <property type="project" value="InterPro"/>
</dbReference>
<evidence type="ECO:0000256" key="2">
    <source>
        <dbReference type="ARBA" id="ARBA00022737"/>
    </source>
</evidence>
<reference evidence="10 11" key="1">
    <citation type="submission" date="2017-08" db="EMBL/GenBank/DDBJ databases">
        <title>Reclassification of Bisgaard taxon 37 and 44.</title>
        <authorList>
            <person name="Christensen H."/>
        </authorList>
    </citation>
    <scope>NUCLEOTIDE SEQUENCE [LARGE SCALE GENOMIC DNA]</scope>
    <source>
        <strain evidence="10 11">B96_3</strain>
    </source>
</reference>
<dbReference type="GO" id="GO:1901135">
    <property type="term" value="P:carbohydrate derivative metabolic process"/>
    <property type="evidence" value="ECO:0007669"/>
    <property type="project" value="InterPro"/>
</dbReference>
<dbReference type="Pfam" id="PF00571">
    <property type="entry name" value="CBS"/>
    <property type="match status" value="2"/>
</dbReference>
<keyword evidence="11" id="KW-1185">Reference proteome</keyword>
<dbReference type="GO" id="GO:0005975">
    <property type="term" value="P:carbohydrate metabolic process"/>
    <property type="evidence" value="ECO:0007669"/>
    <property type="project" value="InterPro"/>
</dbReference>
<feature type="domain" description="CBS" evidence="8">
    <location>
        <begin position="204"/>
        <end position="266"/>
    </location>
</feature>
<dbReference type="AlphaFoldDB" id="A0A3A1Y5N0"/>
<dbReference type="Gene3D" id="3.10.580.10">
    <property type="entry name" value="CBS-domain"/>
    <property type="match status" value="1"/>
</dbReference>
<proteinExistence type="inferred from homology"/>
<dbReference type="GO" id="GO:0046872">
    <property type="term" value="F:metal ion binding"/>
    <property type="evidence" value="ECO:0007669"/>
    <property type="project" value="UniProtKB-KW"/>
</dbReference>
<dbReference type="InterPro" id="IPR046342">
    <property type="entry name" value="CBS_dom_sf"/>
</dbReference>
<feature type="domain" description="CBS" evidence="8">
    <location>
        <begin position="275"/>
        <end position="327"/>
    </location>
</feature>
<dbReference type="PROSITE" id="PS51371">
    <property type="entry name" value="CBS"/>
    <property type="match status" value="2"/>
</dbReference>
<comment type="catalytic activity">
    <reaction evidence="4">
        <text>D-arabinose 5-phosphate = D-ribulose 5-phosphate</text>
        <dbReference type="Rhea" id="RHEA:23104"/>
        <dbReference type="ChEBI" id="CHEBI:57693"/>
        <dbReference type="ChEBI" id="CHEBI:58121"/>
        <dbReference type="EC" id="5.3.1.13"/>
    </reaction>
</comment>
<feature type="binding site" evidence="5">
    <location>
        <position position="76"/>
    </location>
    <ligand>
        <name>Zn(2+)</name>
        <dbReference type="ChEBI" id="CHEBI:29105"/>
    </ligand>
</feature>
<dbReference type="Proteomes" id="UP000265691">
    <property type="component" value="Unassembled WGS sequence"/>
</dbReference>
<keyword evidence="5" id="KW-0862">Zinc</keyword>
<comment type="similarity">
    <text evidence="1 4">Belongs to the SIS family. GutQ/KpsF subfamily.</text>
</comment>
<dbReference type="CDD" id="cd05014">
    <property type="entry name" value="SIS_Kpsf"/>
    <property type="match status" value="1"/>
</dbReference>
<feature type="site" description="Catalytically relevant" evidence="6">
    <location>
        <position position="146"/>
    </location>
</feature>
<dbReference type="PIRSF" id="PIRSF004692">
    <property type="entry name" value="KdsD_KpsF"/>
    <property type="match status" value="1"/>
</dbReference>
<dbReference type="PANTHER" id="PTHR42745:SF1">
    <property type="entry name" value="ARABINOSE 5-PHOSPHATE ISOMERASE KDSD"/>
    <property type="match status" value="1"/>
</dbReference>
<evidence type="ECO:0000256" key="3">
    <source>
        <dbReference type="ARBA" id="ARBA00023122"/>
    </source>
</evidence>
<keyword evidence="4" id="KW-0413">Isomerase</keyword>
<evidence type="ECO:0000313" key="11">
    <source>
        <dbReference type="Proteomes" id="UP000265691"/>
    </source>
</evidence>
<dbReference type="SUPFAM" id="SSF53697">
    <property type="entry name" value="SIS domain"/>
    <property type="match status" value="1"/>
</dbReference>
<dbReference type="FunFam" id="3.40.50.10490:FF:000011">
    <property type="entry name" value="Arabinose 5-phosphate isomerase"/>
    <property type="match status" value="1"/>
</dbReference>